<dbReference type="VEuPathDB" id="FungiDB:H310_15190"/>
<keyword evidence="1" id="KW-0732">Signal</keyword>
<dbReference type="AlphaFoldDB" id="A0A024T7X8"/>
<evidence type="ECO:0000313" key="2">
    <source>
        <dbReference type="EMBL" id="ETV89969.1"/>
    </source>
</evidence>
<feature type="signal peptide" evidence="1">
    <location>
        <begin position="1"/>
        <end position="18"/>
    </location>
</feature>
<organism evidence="2">
    <name type="scientific">Aphanomyces invadans</name>
    <dbReference type="NCBI Taxonomy" id="157072"/>
    <lineage>
        <taxon>Eukaryota</taxon>
        <taxon>Sar</taxon>
        <taxon>Stramenopiles</taxon>
        <taxon>Oomycota</taxon>
        <taxon>Saprolegniomycetes</taxon>
        <taxon>Saprolegniales</taxon>
        <taxon>Verrucalvaceae</taxon>
        <taxon>Aphanomyces</taxon>
    </lineage>
</organism>
<reference evidence="2" key="1">
    <citation type="submission" date="2013-12" db="EMBL/GenBank/DDBJ databases">
        <title>The Genome Sequence of Aphanomyces invadans NJM9701.</title>
        <authorList>
            <consortium name="The Broad Institute Genomics Platform"/>
            <person name="Russ C."/>
            <person name="Tyler B."/>
            <person name="van West P."/>
            <person name="Dieguez-Uribeondo J."/>
            <person name="Young S.K."/>
            <person name="Zeng Q."/>
            <person name="Gargeya S."/>
            <person name="Fitzgerald M."/>
            <person name="Abouelleil A."/>
            <person name="Alvarado L."/>
            <person name="Chapman S.B."/>
            <person name="Gainer-Dewar J."/>
            <person name="Goldberg J."/>
            <person name="Griggs A."/>
            <person name="Gujja S."/>
            <person name="Hansen M."/>
            <person name="Howarth C."/>
            <person name="Imamovic A."/>
            <person name="Ireland A."/>
            <person name="Larimer J."/>
            <person name="McCowan C."/>
            <person name="Murphy C."/>
            <person name="Pearson M."/>
            <person name="Poon T.W."/>
            <person name="Priest M."/>
            <person name="Roberts A."/>
            <person name="Saif S."/>
            <person name="Shea T."/>
            <person name="Sykes S."/>
            <person name="Wortman J."/>
            <person name="Nusbaum C."/>
            <person name="Birren B."/>
        </authorList>
    </citation>
    <scope>NUCLEOTIDE SEQUENCE [LARGE SCALE GENOMIC DNA]</scope>
    <source>
        <strain evidence="2">NJM9701</strain>
    </source>
</reference>
<dbReference type="OrthoDB" id="10506999at2759"/>
<name>A0A024T7X8_9STRA</name>
<dbReference type="EMBL" id="KI914164">
    <property type="protein sequence ID" value="ETV89969.1"/>
    <property type="molecule type" value="Genomic_DNA"/>
</dbReference>
<dbReference type="SUPFAM" id="SSF54160">
    <property type="entry name" value="Chromo domain-like"/>
    <property type="match status" value="1"/>
</dbReference>
<dbReference type="CDD" id="cd00024">
    <property type="entry name" value="CD_CSD"/>
    <property type="match status" value="1"/>
</dbReference>
<evidence type="ECO:0000256" key="1">
    <source>
        <dbReference type="SAM" id="SignalP"/>
    </source>
</evidence>
<dbReference type="InterPro" id="IPR016197">
    <property type="entry name" value="Chromo-like_dom_sf"/>
</dbReference>
<dbReference type="RefSeq" id="XP_008881397.1">
    <property type="nucleotide sequence ID" value="XM_008883175.1"/>
</dbReference>
<feature type="chain" id="PRO_5001534105" evidence="1">
    <location>
        <begin position="19"/>
        <end position="275"/>
    </location>
</feature>
<protein>
    <submittedName>
        <fullName evidence="2">Uncharacterized protein</fullName>
    </submittedName>
</protein>
<proteinExistence type="predicted"/>
<feature type="non-terminal residue" evidence="2">
    <location>
        <position position="1"/>
    </location>
</feature>
<dbReference type="GeneID" id="20092240"/>
<sequence length="275" mass="31092">STLLPLFMLLSSTKYTDMVSVGSADPMHSGEVQYITEARMVKGRKQYRVVWARPHLCGRKQSWVYANLLEKCPQAIASFNRWQDYCKQHGECISFATFRSHDAHWLDFCDDGSNTCLITAFRIAARLLKQPLAVSDDDMAAYMESNGISANGGIPAQCMRSFIRFLGTKGFKFSHAVFGNNLLLESSGNPTIDLCATVRRVGEGVYLLTSVTQNIAHCWIVHCDDYLTTLFDSAGAIPLGEFPAVDFIRTIRRISPYKKKRYRKRNRNNEHAMII</sequence>
<accession>A0A024T7X8</accession>
<gene>
    <name evidence="2" type="ORF">H310_15190</name>
</gene>